<feature type="compositionally biased region" description="Basic and acidic residues" evidence="1">
    <location>
        <begin position="249"/>
        <end position="260"/>
    </location>
</feature>
<feature type="compositionally biased region" description="Basic and acidic residues" evidence="1">
    <location>
        <begin position="268"/>
        <end position="286"/>
    </location>
</feature>
<reference evidence="3 5" key="2">
    <citation type="submission" date="2007-08" db="EMBL/GenBank/DDBJ databases">
        <authorList>
            <person name="Fulton L."/>
            <person name="Clifton S."/>
            <person name="Fulton B."/>
            <person name="Xu J."/>
            <person name="Minx P."/>
            <person name="Pepin K.H."/>
            <person name="Johnson M."/>
            <person name="Thiruvilangam P."/>
            <person name="Bhonagiri V."/>
            <person name="Nash W.E."/>
            <person name="Wang C."/>
            <person name="Mardis E.R."/>
            <person name="Wilson R.K."/>
        </authorList>
    </citation>
    <scope>NUCLEOTIDE SEQUENCE [LARGE SCALE GENOMIC DNA]</scope>
    <source>
        <strain evidence="3 5">DSM 753</strain>
    </source>
</reference>
<proteinExistence type="predicted"/>
<dbReference type="OrthoDB" id="9806505at2"/>
<accession>A7VRG8</accession>
<comment type="caution">
    <text evidence="3">The sequence shown here is derived from an EMBL/GenBank/DDBJ whole genome shotgun (WGS) entry which is preliminary data.</text>
</comment>
<dbReference type="InterPro" id="IPR008254">
    <property type="entry name" value="Flavodoxin/NO_synth"/>
</dbReference>
<feature type="compositionally biased region" description="Basic residues" evidence="1">
    <location>
        <begin position="400"/>
        <end position="409"/>
    </location>
</feature>
<dbReference type="PANTHER" id="PTHR39201:SF1">
    <property type="entry name" value="FLAVODOXIN-LIKE DOMAIN-CONTAINING PROTEIN"/>
    <property type="match status" value="1"/>
</dbReference>
<evidence type="ECO:0000259" key="2">
    <source>
        <dbReference type="Pfam" id="PF12682"/>
    </source>
</evidence>
<dbReference type="EMBL" id="NOXF01000003">
    <property type="protein sequence ID" value="PEQ24934.1"/>
    <property type="molecule type" value="Genomic_DNA"/>
</dbReference>
<dbReference type="Gene3D" id="3.40.50.360">
    <property type="match status" value="1"/>
</dbReference>
<dbReference type="SUPFAM" id="SSF52218">
    <property type="entry name" value="Flavoproteins"/>
    <property type="match status" value="1"/>
</dbReference>
<dbReference type="HOGENOM" id="CLU_658417_0_0_9"/>
<evidence type="ECO:0000313" key="6">
    <source>
        <dbReference type="Proteomes" id="UP000220611"/>
    </source>
</evidence>
<feature type="compositionally biased region" description="Basic and acidic residues" evidence="1">
    <location>
        <begin position="293"/>
        <end position="304"/>
    </location>
</feature>
<evidence type="ECO:0000313" key="4">
    <source>
        <dbReference type="EMBL" id="PEQ24934.1"/>
    </source>
</evidence>
<dbReference type="Proteomes" id="UP000220611">
    <property type="component" value="Unassembled WGS sequence"/>
</dbReference>
<name>A7VRG8_9FIRM</name>
<feature type="compositionally biased region" description="Basic and acidic residues" evidence="1">
    <location>
        <begin position="356"/>
        <end position="370"/>
    </location>
</feature>
<feature type="compositionally biased region" description="Basic and acidic residues" evidence="1">
    <location>
        <begin position="312"/>
        <end position="328"/>
    </location>
</feature>
<reference evidence="4 6" key="3">
    <citation type="submission" date="2017-07" db="EMBL/GenBank/DDBJ databases">
        <title>Prevalence of linear plasmids in Cutibacterium (Propionibacterium) acnes isolates obtained from prostatic tissue.</title>
        <authorList>
            <person name="Davidsson S."/>
            <person name="Carlsson J."/>
            <person name="Molling P."/>
            <person name="Andren O."/>
            <person name="Andersson S.-O."/>
            <person name="Brzuszkiewicz E."/>
            <person name="Poehlein A."/>
            <person name="Al-Zeer M."/>
            <person name="Brinkmann V."/>
            <person name="Scavenius C."/>
            <person name="Nazipi S."/>
            <person name="Soderquist B."/>
            <person name="Bruggemann H."/>
        </authorList>
    </citation>
    <scope>NUCLEOTIDE SEQUENCE [LARGE SCALE GENOMIC DNA]</scope>
    <source>
        <strain evidence="4 6">DSM 753</strain>
    </source>
</reference>
<evidence type="ECO:0000256" key="1">
    <source>
        <dbReference type="SAM" id="MobiDB-lite"/>
    </source>
</evidence>
<keyword evidence="6" id="KW-1185">Reference proteome</keyword>
<evidence type="ECO:0000313" key="3">
    <source>
        <dbReference type="EMBL" id="EDO62290.1"/>
    </source>
</evidence>
<organism evidence="3 5">
    <name type="scientific">[Clostridium] leptum DSM 753</name>
    <dbReference type="NCBI Taxonomy" id="428125"/>
    <lineage>
        <taxon>Bacteria</taxon>
        <taxon>Bacillati</taxon>
        <taxon>Bacillota</taxon>
        <taxon>Clostridia</taxon>
        <taxon>Eubacteriales</taxon>
        <taxon>Oscillospiraceae</taxon>
        <taxon>Oscillospiraceae incertae sedis</taxon>
    </lineage>
</organism>
<dbReference type="eggNOG" id="COG0716">
    <property type="taxonomic scope" value="Bacteria"/>
</dbReference>
<dbReference type="AlphaFoldDB" id="A7VRG8"/>
<feature type="compositionally biased region" description="Basic and acidic residues" evidence="1">
    <location>
        <begin position="337"/>
        <end position="348"/>
    </location>
</feature>
<dbReference type="GO" id="GO:0016651">
    <property type="term" value="F:oxidoreductase activity, acting on NAD(P)H"/>
    <property type="evidence" value="ECO:0007669"/>
    <property type="project" value="UniProtKB-ARBA"/>
</dbReference>
<evidence type="ECO:0000313" key="5">
    <source>
        <dbReference type="Proteomes" id="UP000003490"/>
    </source>
</evidence>
<feature type="compositionally biased region" description="Basic and acidic residues" evidence="1">
    <location>
        <begin position="229"/>
        <end position="242"/>
    </location>
</feature>
<gene>
    <name evidence="4" type="ORF">CH238_05685</name>
    <name evidence="3" type="ORF">CLOLEP_01151</name>
</gene>
<feature type="region of interest" description="Disordered" evidence="1">
    <location>
        <begin position="186"/>
        <end position="417"/>
    </location>
</feature>
<sequence length="417" mass="44494">MKILVACFSLTGKTELIAKKLAKSLGADYVSLEPVKWKSKFAAYTVGLLLAQRRRAVEILPLEDVDVDSYDCVVVSGPVWGGAPAPVLNGFIRQYQLEGKQTYGLLSCGLEGKSASKLLRAELEAAGTRCRSVITVKAENETLEALEKGKIEFLMRENGKIILQVSEKHRRKKNLTENQVQEMRELIEASETDDSVKKSASAPEKENVSPEGQTEEKTDNPKTQAAEGDGAHGDEPRTEEPSRPAPAGKKAERGPSKTEEPPAPAEKQAAEGDGAHGDEPRTEEPARPAPAGKKAEKGPSKTEEPSAPAKKQAAEGDGAHGDEPRTEEPAQPAPAGKKAERGPSKTEEPPVPAEKQAAEGDGAHGDEPRTGEPAQPAPAGEKAGGRAPEGEQQEAGAMPKKIRKGRKRNEKQPSSDD</sequence>
<feature type="compositionally biased region" description="Basic and acidic residues" evidence="1">
    <location>
        <begin position="203"/>
        <end position="220"/>
    </location>
</feature>
<feature type="domain" description="Flavodoxin-like" evidence="2">
    <location>
        <begin position="2"/>
        <end position="109"/>
    </location>
</feature>
<protein>
    <recommendedName>
        <fullName evidence="2">Flavodoxin-like domain-containing protein</fullName>
    </recommendedName>
</protein>
<reference evidence="3 5" key="1">
    <citation type="submission" date="2007-08" db="EMBL/GenBank/DDBJ databases">
        <title>Draft genome sequence of Clostridium leptum (DSM 753).</title>
        <authorList>
            <person name="Sudarsanam P."/>
            <person name="Ley R."/>
            <person name="Guruge J."/>
            <person name="Turnbaugh P.J."/>
            <person name="Mahowald M."/>
            <person name="Liep D."/>
            <person name="Gordon J."/>
        </authorList>
    </citation>
    <scope>NUCLEOTIDE SEQUENCE [LARGE SCALE GENOMIC DNA]</scope>
    <source>
        <strain evidence="3 5">DSM 753</strain>
    </source>
</reference>
<dbReference type="Pfam" id="PF12682">
    <property type="entry name" value="Flavodoxin_4"/>
    <property type="match status" value="1"/>
</dbReference>
<dbReference type="PANTHER" id="PTHR39201">
    <property type="entry name" value="EXPORTED PROTEIN-RELATED"/>
    <property type="match status" value="1"/>
</dbReference>
<dbReference type="Proteomes" id="UP000003490">
    <property type="component" value="Unassembled WGS sequence"/>
</dbReference>
<dbReference type="GO" id="GO:0010181">
    <property type="term" value="F:FMN binding"/>
    <property type="evidence" value="ECO:0007669"/>
    <property type="project" value="InterPro"/>
</dbReference>
<dbReference type="EMBL" id="ABCB02000016">
    <property type="protein sequence ID" value="EDO62290.1"/>
    <property type="molecule type" value="Genomic_DNA"/>
</dbReference>
<dbReference type="eggNOG" id="COG4223">
    <property type="taxonomic scope" value="Bacteria"/>
</dbReference>
<dbReference type="InterPro" id="IPR029039">
    <property type="entry name" value="Flavoprotein-like_sf"/>
</dbReference>